<dbReference type="RefSeq" id="WP_211533906.1">
    <property type="nucleotide sequence ID" value="NZ_CP058560.1"/>
</dbReference>
<keyword evidence="2 6" id="KW-0436">Ligase</keyword>
<dbReference type="KEGG" id="meme:HYG87_03820"/>
<dbReference type="GeneID" id="64819863"/>
<dbReference type="GO" id="GO:0005524">
    <property type="term" value="F:ATP binding"/>
    <property type="evidence" value="ECO:0007669"/>
    <property type="project" value="UniProtKB-KW"/>
</dbReference>
<evidence type="ECO:0000256" key="5">
    <source>
        <dbReference type="ARBA" id="ARBA00022840"/>
    </source>
</evidence>
<dbReference type="Gene3D" id="3.30.470.20">
    <property type="entry name" value="ATP-grasp fold, B domain"/>
    <property type="match status" value="1"/>
</dbReference>
<organism evidence="8 9">
    <name type="scientific">Methanobacterium alkalithermotolerans</name>
    <dbReference type="NCBI Taxonomy" id="2731220"/>
    <lineage>
        <taxon>Archaea</taxon>
        <taxon>Methanobacteriati</taxon>
        <taxon>Methanobacteriota</taxon>
        <taxon>Methanomada group</taxon>
        <taxon>Methanobacteria</taxon>
        <taxon>Methanobacteriales</taxon>
        <taxon>Methanobacteriaceae</taxon>
        <taxon>Methanobacterium</taxon>
    </lineage>
</organism>
<keyword evidence="4 6" id="KW-0658">Purine biosynthesis</keyword>
<evidence type="ECO:0000256" key="2">
    <source>
        <dbReference type="ARBA" id="ARBA00022598"/>
    </source>
</evidence>
<evidence type="ECO:0000256" key="4">
    <source>
        <dbReference type="ARBA" id="ARBA00022755"/>
    </source>
</evidence>
<dbReference type="GO" id="GO:0004639">
    <property type="term" value="F:phosphoribosylaminoimidazolesuccinocarboxamide synthase activity"/>
    <property type="evidence" value="ECO:0007669"/>
    <property type="project" value="UniProtKB-UniRule"/>
</dbReference>
<evidence type="ECO:0000256" key="6">
    <source>
        <dbReference type="HAMAP-Rule" id="MF_00137"/>
    </source>
</evidence>
<evidence type="ECO:0000256" key="1">
    <source>
        <dbReference type="ARBA" id="ARBA00004672"/>
    </source>
</evidence>
<evidence type="ECO:0000259" key="7">
    <source>
        <dbReference type="Pfam" id="PF01259"/>
    </source>
</evidence>
<dbReference type="EMBL" id="CP058560">
    <property type="protein sequence ID" value="QUH22960.1"/>
    <property type="molecule type" value="Genomic_DNA"/>
</dbReference>
<dbReference type="Gene3D" id="3.30.200.20">
    <property type="entry name" value="Phosphorylase Kinase, domain 1"/>
    <property type="match status" value="1"/>
</dbReference>
<feature type="domain" description="SAICAR synthetase/ADE2 N-terminal" evidence="7">
    <location>
        <begin position="22"/>
        <end position="252"/>
    </location>
</feature>
<dbReference type="OrthoDB" id="10775at2157"/>
<dbReference type="HAMAP" id="MF_00137">
    <property type="entry name" value="SAICAR_synth"/>
    <property type="match status" value="1"/>
</dbReference>
<sequence>MGSVKDLKVLKKPNEDQEGIGRFKFSDRYSIFDWGEMPDLIPHKGEAIALLGAYFFEKLEEMGFKTHYIGLVEDGKAKKLSQLEKPSSEMEIKLLNVLEPPLHQDGYDYSAYQNLKGNFLIPLELIYRNYIPEGSSVFGRLKRGEIELKDLGLDELPSPDEKLEKPVLDVSTKLEVTDRYLKWDEARAISGLSAEEIEELKDALKVVNEVITSEFSKIGIVNEDGKIEVGYNSQRELILVDVMGTLDECRFTFNGLPVSKEITRIHYRGSSWHAATEEAKEKNRTQWKNICALNPESLPPHLKDLISKLYCSCTNEITGQEWFKDLPPLKEIISDIGGELDGK</sequence>
<dbReference type="GO" id="GO:0006189">
    <property type="term" value="P:'de novo' IMP biosynthetic process"/>
    <property type="evidence" value="ECO:0007669"/>
    <property type="project" value="UniProtKB-UniRule"/>
</dbReference>
<protein>
    <recommendedName>
        <fullName evidence="6">Phosphoribosylaminoimidazole-succinocarboxamide synthase</fullName>
        <ecNumber evidence="6">6.3.2.6</ecNumber>
    </recommendedName>
    <alternativeName>
        <fullName evidence="6">SAICAR synthetase</fullName>
    </alternativeName>
</protein>
<comment type="similarity">
    <text evidence="6">Belongs to the SAICAR synthetase family.</text>
</comment>
<evidence type="ECO:0000256" key="3">
    <source>
        <dbReference type="ARBA" id="ARBA00022741"/>
    </source>
</evidence>
<dbReference type="PANTHER" id="PTHR43700">
    <property type="entry name" value="PHOSPHORIBOSYLAMINOIMIDAZOLE-SUCCINOCARBOXAMIDE SYNTHASE"/>
    <property type="match status" value="1"/>
</dbReference>
<keyword evidence="9" id="KW-1185">Reference proteome</keyword>
<gene>
    <name evidence="6" type="primary">purC</name>
    <name evidence="8" type="ORF">HYG87_03820</name>
</gene>
<keyword evidence="3 6" id="KW-0547">Nucleotide-binding</keyword>
<dbReference type="InterPro" id="IPR028923">
    <property type="entry name" value="SAICAR_synt/ADE2_N"/>
</dbReference>
<dbReference type="GO" id="GO:0005737">
    <property type="term" value="C:cytoplasm"/>
    <property type="evidence" value="ECO:0007669"/>
    <property type="project" value="TreeGrafter"/>
</dbReference>
<dbReference type="AlphaFoldDB" id="A0A8T8K7L5"/>
<accession>A0A8T8K7L5</accession>
<dbReference type="EC" id="6.3.2.6" evidence="6"/>
<dbReference type="Proteomes" id="UP000681041">
    <property type="component" value="Chromosome"/>
</dbReference>
<dbReference type="PANTHER" id="PTHR43700:SF1">
    <property type="entry name" value="PHOSPHORIBOSYLAMINOIMIDAZOLE-SUCCINOCARBOXAMIDE SYNTHASE"/>
    <property type="match status" value="1"/>
</dbReference>
<name>A0A8T8K7L5_9EURY</name>
<dbReference type="SUPFAM" id="SSF56104">
    <property type="entry name" value="SAICAR synthase-like"/>
    <property type="match status" value="1"/>
</dbReference>
<reference evidence="8" key="1">
    <citation type="submission" date="2020-07" db="EMBL/GenBank/DDBJ databases">
        <title>Methanobacterium. sp. MethCan genome.</title>
        <authorList>
            <person name="Postec A."/>
            <person name="Quemeneur M."/>
        </authorList>
    </citation>
    <scope>NUCLEOTIDE SEQUENCE</scope>
    <source>
        <strain evidence="8">MethCAN</strain>
    </source>
</reference>
<comment type="pathway">
    <text evidence="1 6">Purine metabolism; IMP biosynthesis via de novo pathway; 5-amino-1-(5-phospho-D-ribosyl)imidazole-4-carboxamide from 5-amino-1-(5-phospho-D-ribosyl)imidazole-4-carboxylate: step 1/2.</text>
</comment>
<dbReference type="Pfam" id="PF01259">
    <property type="entry name" value="SAICAR_synt"/>
    <property type="match status" value="1"/>
</dbReference>
<evidence type="ECO:0000313" key="9">
    <source>
        <dbReference type="Proteomes" id="UP000681041"/>
    </source>
</evidence>
<keyword evidence="5 6" id="KW-0067">ATP-binding</keyword>
<comment type="catalytic activity">
    <reaction evidence="6">
        <text>5-amino-1-(5-phospho-D-ribosyl)imidazole-4-carboxylate + L-aspartate + ATP = (2S)-2-[5-amino-1-(5-phospho-beta-D-ribosyl)imidazole-4-carboxamido]succinate + ADP + phosphate + 2 H(+)</text>
        <dbReference type="Rhea" id="RHEA:22628"/>
        <dbReference type="ChEBI" id="CHEBI:15378"/>
        <dbReference type="ChEBI" id="CHEBI:29991"/>
        <dbReference type="ChEBI" id="CHEBI:30616"/>
        <dbReference type="ChEBI" id="CHEBI:43474"/>
        <dbReference type="ChEBI" id="CHEBI:58443"/>
        <dbReference type="ChEBI" id="CHEBI:77657"/>
        <dbReference type="ChEBI" id="CHEBI:456216"/>
        <dbReference type="EC" id="6.3.2.6"/>
    </reaction>
</comment>
<evidence type="ECO:0000313" key="8">
    <source>
        <dbReference type="EMBL" id="QUH22960.1"/>
    </source>
</evidence>
<proteinExistence type="inferred from homology"/>